<dbReference type="Gene3D" id="1.10.10.10">
    <property type="entry name" value="Winged helix-like DNA-binding domain superfamily/Winged helix DNA-binding domain"/>
    <property type="match status" value="1"/>
</dbReference>
<proteinExistence type="inferred from homology"/>
<evidence type="ECO:0000313" key="5">
    <source>
        <dbReference type="Proteomes" id="UP001187221"/>
    </source>
</evidence>
<sequence>MVWPDERPRAPLSSAEAFARLRLLRSPRVGAVTYYHLLASHGSAAAALDALPGLAARGGAAYRPADPARIRAEMDALDAMGGRYLFHDDPHYPDLLAQMEGAPPILSLLGEGALLDQPGVAIVGARNASAAAMRLAREFAAALVAQGYAAVSGMARGVDAAAHRGALLPGTAAQGGGTIGVIGGGLDKPYPPENIDLHGVMAREGLLVAEMPMGTEPQARHFPRRNRIIAGLCAGTVVVEAAPGSGSLITARLAGEVGREVMAIPGSPLDSRAHGCNQLIRDGAILVQTPSDVIELIESFTGTPRSTFREPAHGLSPVFVPPTDEGPADIEPLLGVAPIAVDELVRQSGASPGAVQLALLELELAGRLIRHAGGRVSLG</sequence>
<dbReference type="Proteomes" id="UP001187221">
    <property type="component" value="Unassembled WGS sequence"/>
</dbReference>
<dbReference type="NCBIfam" id="TIGR00732">
    <property type="entry name" value="dprA"/>
    <property type="match status" value="1"/>
</dbReference>
<organism evidence="4 5">
    <name type="scientific">Novosphingobium pituita</name>
    <dbReference type="NCBI Taxonomy" id="3056842"/>
    <lineage>
        <taxon>Bacteria</taxon>
        <taxon>Pseudomonadati</taxon>
        <taxon>Pseudomonadota</taxon>
        <taxon>Alphaproteobacteria</taxon>
        <taxon>Sphingomonadales</taxon>
        <taxon>Sphingomonadaceae</taxon>
        <taxon>Novosphingobium</taxon>
    </lineage>
</organism>
<dbReference type="EMBL" id="BTFW01000001">
    <property type="protein sequence ID" value="GMM60112.1"/>
    <property type="molecule type" value="Genomic_DNA"/>
</dbReference>
<comment type="similarity">
    <text evidence="1">Belongs to the DprA/Smf family.</text>
</comment>
<dbReference type="InterPro" id="IPR057666">
    <property type="entry name" value="DrpA_SLOG"/>
</dbReference>
<gene>
    <name evidence="4" type="primary">dprA</name>
    <name evidence="4" type="ORF">NUTIK01_08890</name>
</gene>
<protein>
    <submittedName>
        <fullName evidence="4">DNA-processing protein DprA</fullName>
    </submittedName>
</protein>
<dbReference type="SUPFAM" id="SSF102405">
    <property type="entry name" value="MCP/YpsA-like"/>
    <property type="match status" value="1"/>
</dbReference>
<dbReference type="RefSeq" id="WP_317973928.1">
    <property type="nucleotide sequence ID" value="NZ_BTFW01000001.1"/>
</dbReference>
<evidence type="ECO:0000259" key="2">
    <source>
        <dbReference type="Pfam" id="PF02481"/>
    </source>
</evidence>
<feature type="domain" description="DprA winged helix" evidence="3">
    <location>
        <begin position="321"/>
        <end position="374"/>
    </location>
</feature>
<name>A0ABQ6P5E9_9SPHN</name>
<dbReference type="InterPro" id="IPR003488">
    <property type="entry name" value="DprA"/>
</dbReference>
<accession>A0ABQ6P5E9</accession>
<comment type="caution">
    <text evidence="4">The sequence shown here is derived from an EMBL/GenBank/DDBJ whole genome shotgun (WGS) entry which is preliminary data.</text>
</comment>
<dbReference type="InterPro" id="IPR041614">
    <property type="entry name" value="DprA_WH"/>
</dbReference>
<dbReference type="Pfam" id="PF21102">
    <property type="entry name" value="DprA_N"/>
    <property type="match status" value="1"/>
</dbReference>
<evidence type="ECO:0000313" key="4">
    <source>
        <dbReference type="EMBL" id="GMM60112.1"/>
    </source>
</evidence>
<feature type="domain" description="Smf/DprA SLOG" evidence="2">
    <location>
        <begin position="84"/>
        <end position="297"/>
    </location>
</feature>
<dbReference type="Pfam" id="PF02481">
    <property type="entry name" value="DNA_processg_A"/>
    <property type="match status" value="1"/>
</dbReference>
<evidence type="ECO:0000256" key="1">
    <source>
        <dbReference type="ARBA" id="ARBA00006525"/>
    </source>
</evidence>
<dbReference type="PANTHER" id="PTHR43022">
    <property type="entry name" value="PROTEIN SMF"/>
    <property type="match status" value="1"/>
</dbReference>
<keyword evidence="5" id="KW-1185">Reference proteome</keyword>
<evidence type="ECO:0000259" key="3">
    <source>
        <dbReference type="Pfam" id="PF17782"/>
    </source>
</evidence>
<dbReference type="Pfam" id="PF17782">
    <property type="entry name" value="WHD_DprA"/>
    <property type="match status" value="1"/>
</dbReference>
<dbReference type="Gene3D" id="3.40.50.450">
    <property type="match status" value="1"/>
</dbReference>
<dbReference type="PANTHER" id="PTHR43022:SF1">
    <property type="entry name" value="PROTEIN SMF"/>
    <property type="match status" value="1"/>
</dbReference>
<dbReference type="InterPro" id="IPR036388">
    <property type="entry name" value="WH-like_DNA-bd_sf"/>
</dbReference>
<reference evidence="4 5" key="1">
    <citation type="submission" date="2023-06" db="EMBL/GenBank/DDBJ databases">
        <title>Draft genome sequence of Novosphingobium sp. strain IK01.</title>
        <authorList>
            <person name="Hatamoto M."/>
            <person name="Ikarashi T."/>
            <person name="Yamaguchi T."/>
        </authorList>
    </citation>
    <scope>NUCLEOTIDE SEQUENCE [LARGE SCALE GENOMIC DNA]</scope>
    <source>
        <strain evidence="4 5">IK01</strain>
    </source>
</reference>